<dbReference type="SMART" id="SM00990">
    <property type="entry name" value="VRR_NUC"/>
    <property type="match status" value="1"/>
</dbReference>
<keyword evidence="5 8" id="KW-0378">Hydrolase</keyword>
<evidence type="ECO:0000256" key="2">
    <source>
        <dbReference type="ARBA" id="ARBA00005533"/>
    </source>
</evidence>
<evidence type="ECO:0000256" key="6">
    <source>
        <dbReference type="ARBA" id="ARBA00022842"/>
    </source>
</evidence>
<evidence type="ECO:0000256" key="3">
    <source>
        <dbReference type="ARBA" id="ARBA00022722"/>
    </source>
</evidence>
<comment type="cofactor">
    <cofactor evidence="8">
        <name>Mg(2+)</name>
        <dbReference type="ChEBI" id="CHEBI:18420"/>
    </cofactor>
    <cofactor evidence="8">
        <name>Mn(2+)</name>
        <dbReference type="ChEBI" id="CHEBI:29035"/>
    </cofactor>
</comment>
<feature type="compositionally biased region" description="Polar residues" evidence="9">
    <location>
        <begin position="199"/>
        <end position="210"/>
    </location>
</feature>
<dbReference type="Pfam" id="PF08774">
    <property type="entry name" value="VRR_NUC"/>
    <property type="match status" value="1"/>
</dbReference>
<dbReference type="Gene3D" id="3.40.1350.10">
    <property type="match status" value="1"/>
</dbReference>
<dbReference type="CDD" id="cd22326">
    <property type="entry name" value="FAN1-like"/>
    <property type="match status" value="1"/>
</dbReference>
<dbReference type="PANTHER" id="PTHR15749">
    <property type="entry name" value="FANCONI-ASSOCIATED NUCLEASE 1"/>
    <property type="match status" value="1"/>
</dbReference>
<keyword evidence="8" id="KW-0227">DNA damage</keyword>
<dbReference type="Pfam" id="PF21170">
    <property type="entry name" value="FAN1_TPR"/>
    <property type="match status" value="1"/>
</dbReference>
<keyword evidence="6 8" id="KW-0460">Magnesium</keyword>
<dbReference type="InterPro" id="IPR033315">
    <property type="entry name" value="Fan1-like"/>
</dbReference>
<keyword evidence="8" id="KW-0539">Nucleus</keyword>
<feature type="domain" description="VRR-NUC" evidence="10">
    <location>
        <begin position="795"/>
        <end position="891"/>
    </location>
</feature>
<feature type="region of interest" description="Disordered" evidence="9">
    <location>
        <begin position="190"/>
        <end position="210"/>
    </location>
</feature>
<dbReference type="Proteomes" id="UP001620645">
    <property type="component" value="Unassembled WGS sequence"/>
</dbReference>
<protein>
    <recommendedName>
        <fullName evidence="8">Fanconi-associated nuclease</fullName>
        <ecNumber evidence="8">3.1.4.1</ecNumber>
    </recommendedName>
</protein>
<gene>
    <name evidence="11" type="ORF">niasHS_010984</name>
</gene>
<dbReference type="GO" id="GO:0004528">
    <property type="term" value="F:phosphodiesterase I activity"/>
    <property type="evidence" value="ECO:0007669"/>
    <property type="project" value="UniProtKB-EC"/>
</dbReference>
<dbReference type="InterPro" id="IPR014883">
    <property type="entry name" value="VRR_NUC"/>
</dbReference>
<evidence type="ECO:0000313" key="11">
    <source>
        <dbReference type="EMBL" id="KAL3083182.1"/>
    </source>
</evidence>
<organism evidence="11 12">
    <name type="scientific">Heterodera schachtii</name>
    <name type="common">Sugarbeet cyst nematode worm</name>
    <name type="synonym">Tylenchus schachtii</name>
    <dbReference type="NCBI Taxonomy" id="97005"/>
    <lineage>
        <taxon>Eukaryota</taxon>
        <taxon>Metazoa</taxon>
        <taxon>Ecdysozoa</taxon>
        <taxon>Nematoda</taxon>
        <taxon>Chromadorea</taxon>
        <taxon>Rhabditida</taxon>
        <taxon>Tylenchina</taxon>
        <taxon>Tylenchomorpha</taxon>
        <taxon>Tylenchoidea</taxon>
        <taxon>Heteroderidae</taxon>
        <taxon>Heteroderinae</taxon>
        <taxon>Heterodera</taxon>
    </lineage>
</organism>
<dbReference type="GO" id="GO:0006281">
    <property type="term" value="P:DNA repair"/>
    <property type="evidence" value="ECO:0007669"/>
    <property type="project" value="UniProtKB-KW"/>
</dbReference>
<evidence type="ECO:0000313" key="12">
    <source>
        <dbReference type="Proteomes" id="UP001620645"/>
    </source>
</evidence>
<accession>A0ABD2IT69</accession>
<dbReference type="EC" id="3.1.4.1" evidence="8"/>
<keyword evidence="4 8" id="KW-0479">Metal-binding</keyword>
<comment type="caution">
    <text evidence="11">The sequence shown here is derived from an EMBL/GenBank/DDBJ whole genome shotgun (WGS) entry which is preliminary data.</text>
</comment>
<evidence type="ECO:0000256" key="9">
    <source>
        <dbReference type="SAM" id="MobiDB-lite"/>
    </source>
</evidence>
<dbReference type="InterPro" id="IPR049126">
    <property type="entry name" value="FAN1-like_TPR"/>
</dbReference>
<evidence type="ECO:0000259" key="10">
    <source>
        <dbReference type="SMART" id="SM00990"/>
    </source>
</evidence>
<keyword evidence="8" id="KW-0234">DNA repair</keyword>
<evidence type="ECO:0000256" key="5">
    <source>
        <dbReference type="ARBA" id="ARBA00022801"/>
    </source>
</evidence>
<comment type="catalytic activity">
    <reaction evidence="1 8">
        <text>Hydrolytically removes 5'-nucleotides successively from the 3'-hydroxy termini of 3'-hydroxy-terminated oligonucleotides.</text>
        <dbReference type="EC" id="3.1.4.1"/>
    </reaction>
</comment>
<dbReference type="GO" id="GO:0046872">
    <property type="term" value="F:metal ion binding"/>
    <property type="evidence" value="ECO:0007669"/>
    <property type="project" value="UniProtKB-KW"/>
</dbReference>
<comment type="subcellular location">
    <subcellularLocation>
        <location evidence="8">Nucleus</location>
    </subcellularLocation>
</comment>
<dbReference type="EMBL" id="JBICCN010000254">
    <property type="protein sequence ID" value="KAL3083182.1"/>
    <property type="molecule type" value="Genomic_DNA"/>
</dbReference>
<dbReference type="AlphaFoldDB" id="A0ABD2IT69"/>
<keyword evidence="12" id="KW-1185">Reference proteome</keyword>
<comment type="similarity">
    <text evidence="2 8">Belongs to the FAN1 family.</text>
</comment>
<dbReference type="InterPro" id="IPR011856">
    <property type="entry name" value="tRNA_endonuc-like_dom_sf"/>
</dbReference>
<evidence type="ECO:0000256" key="8">
    <source>
        <dbReference type="RuleBase" id="RU365033"/>
    </source>
</evidence>
<proteinExistence type="inferred from homology"/>
<evidence type="ECO:0000256" key="1">
    <source>
        <dbReference type="ARBA" id="ARBA00000983"/>
    </source>
</evidence>
<keyword evidence="7 8" id="KW-0464">Manganese</keyword>
<feature type="region of interest" description="Disordered" evidence="9">
    <location>
        <begin position="1"/>
        <end position="22"/>
    </location>
</feature>
<dbReference type="InterPro" id="IPR049132">
    <property type="entry name" value="FAN1-like_euk"/>
</dbReference>
<reference evidence="11 12" key="1">
    <citation type="submission" date="2024-10" db="EMBL/GenBank/DDBJ databases">
        <authorList>
            <person name="Kim D."/>
        </authorList>
    </citation>
    <scope>NUCLEOTIDE SEQUENCE [LARGE SCALE GENOMIC DNA]</scope>
    <source>
        <strain evidence="11">Taebaek</strain>
    </source>
</reference>
<evidence type="ECO:0000256" key="4">
    <source>
        <dbReference type="ARBA" id="ARBA00022723"/>
    </source>
</evidence>
<name>A0ABD2IT69_HETSC</name>
<dbReference type="GO" id="GO:0005634">
    <property type="term" value="C:nucleus"/>
    <property type="evidence" value="ECO:0007669"/>
    <property type="project" value="UniProtKB-SubCell"/>
</dbReference>
<comment type="function">
    <text evidence="8">Nuclease required for the repair of DNA interstrand cross-links (ICL). Acts as a 5'-3' exonuclease that anchors at a cut end of DNA and cleaves DNA successively at every third nucleotide, allowing to excise an ICL from one strand through flanking incisions.</text>
</comment>
<dbReference type="PANTHER" id="PTHR15749:SF4">
    <property type="entry name" value="FANCONI-ASSOCIATED NUCLEASE 1"/>
    <property type="match status" value="1"/>
</dbReference>
<keyword evidence="3 8" id="KW-0540">Nuclease</keyword>
<evidence type="ECO:0000256" key="7">
    <source>
        <dbReference type="ARBA" id="ARBA00023211"/>
    </source>
</evidence>
<sequence>MAARKLSGNARKGNGKSRVNVGHSEQCPGTLELAFKKASLGRICKICKRRVAHAIYQRHLNDCKISEKSGDGEDDIIFCGIFQSSQVNDESLQRQRKLKTERRSNSVEMPSSTNGILEKETILSPIATTSKQNEIGNIGTNVSEIPILEVHELCLHCLERFIGHQQSFAIGQNQWNSQQIDKENFSRDKLTTEEPNKSGEANQQMDDSNCSLSLSQQMHQKIEKSPPEEIHSARYSLRILWKILQRVLLCPEHRLVPKITSEFWGEYLRTLLKFLSLPVETQQLFVLLLKRRWGWHLLRDVREKYNKIIHGDFAIHFEKLFHYGLMERGSTSNSIQLRDALLLMKKPELLQLCKKFQINGVGQNISTIIGRFAKLGAQQTILGGKREKIILRNIRSLVGEFYRIECDVLHLFSAFFTVYSPTYMDSARLFEYKFNEELNSHLIFTILQFEGNSLAFPSPSDCHHSLLGILGSVEALMNYVKAKHTEQSIIRLLNRQPPAFEEALEYAKNAKERLMNEFLNSEGQTRSSFYCGLSSFHRRFTAPWVLCRCIFKGGAEVAQKLRNYEFAVELLEFLLETDLLRNFCMSSRGKWYERIALNLERHLKSLDKSAHFCRLGMADELVGKSDKLILQHRLTKMNNRKKQTQSQTDLGFVELEDPEKMEINGTTLAKSLGDGEQVNHFYIPTSDRGEINKCSVEELVLHHFITEEHFTHGFHSEGAVWHSLFRLFFTDIIFDADVPQVWLSQIQDDPLDLNFPDFYRNRKAAIDQRLQEIRSTRNLAGFSHRFSDKVKSKVASNSHILWHNFQSAEQIATFLACCSPLMLHDLFKEFCTNFKESRSGFPDLVVWNENAAKMAVVEVKGPNDSLSAKQQLRLHFFRTHGVRSVVCHVVARNDRML</sequence>